<name>A0ABQ4WT51_9ASTR</name>
<accession>A0ABQ4WT51</accession>
<evidence type="ECO:0000313" key="2">
    <source>
        <dbReference type="Proteomes" id="UP001151760"/>
    </source>
</evidence>
<sequence>MDFVMKLPRTSSRHDAVWVIVDRLTKSAHFLPMREDYKMDRLAKIYLNEIIARQGLAINARGTRNLVRHKKAMQTKRRKNLEFNVGEYVLFKVSPWKGMVRFGKKGKLAPRSVWLTQDYIPLDEIQVDTKLNFVEDPVEILE</sequence>
<reference evidence="1" key="1">
    <citation type="journal article" date="2022" name="Int. J. Mol. Sci.">
        <title>Draft Genome of Tanacetum Coccineum: Genomic Comparison of Closely Related Tanacetum-Family Plants.</title>
        <authorList>
            <person name="Yamashiro T."/>
            <person name="Shiraishi A."/>
            <person name="Nakayama K."/>
            <person name="Satake H."/>
        </authorList>
    </citation>
    <scope>NUCLEOTIDE SEQUENCE</scope>
</reference>
<protein>
    <submittedName>
        <fullName evidence="1">Retrotransposon protein, putative, ty3-gypsy subclass</fullName>
    </submittedName>
</protein>
<dbReference type="PANTHER" id="PTHR45835:SF99">
    <property type="entry name" value="CHROMO DOMAIN-CONTAINING PROTEIN-RELATED"/>
    <property type="match status" value="1"/>
</dbReference>
<dbReference type="PANTHER" id="PTHR45835">
    <property type="entry name" value="YALI0A06105P"/>
    <property type="match status" value="1"/>
</dbReference>
<gene>
    <name evidence="1" type="ORF">Tco_0629394</name>
</gene>
<dbReference type="EMBL" id="BQNB010008909">
    <property type="protein sequence ID" value="GJS56032.1"/>
    <property type="molecule type" value="Genomic_DNA"/>
</dbReference>
<proteinExistence type="predicted"/>
<evidence type="ECO:0000313" key="1">
    <source>
        <dbReference type="EMBL" id="GJS56032.1"/>
    </source>
</evidence>
<organism evidence="1 2">
    <name type="scientific">Tanacetum coccineum</name>
    <dbReference type="NCBI Taxonomy" id="301880"/>
    <lineage>
        <taxon>Eukaryota</taxon>
        <taxon>Viridiplantae</taxon>
        <taxon>Streptophyta</taxon>
        <taxon>Embryophyta</taxon>
        <taxon>Tracheophyta</taxon>
        <taxon>Spermatophyta</taxon>
        <taxon>Magnoliopsida</taxon>
        <taxon>eudicotyledons</taxon>
        <taxon>Gunneridae</taxon>
        <taxon>Pentapetalae</taxon>
        <taxon>asterids</taxon>
        <taxon>campanulids</taxon>
        <taxon>Asterales</taxon>
        <taxon>Asteraceae</taxon>
        <taxon>Asteroideae</taxon>
        <taxon>Anthemideae</taxon>
        <taxon>Anthemidinae</taxon>
        <taxon>Tanacetum</taxon>
    </lineage>
</organism>
<comment type="caution">
    <text evidence="1">The sequence shown here is derived from an EMBL/GenBank/DDBJ whole genome shotgun (WGS) entry which is preliminary data.</text>
</comment>
<dbReference type="Proteomes" id="UP001151760">
    <property type="component" value="Unassembled WGS sequence"/>
</dbReference>
<keyword evidence="2" id="KW-1185">Reference proteome</keyword>
<reference evidence="1" key="2">
    <citation type="submission" date="2022-01" db="EMBL/GenBank/DDBJ databases">
        <authorList>
            <person name="Yamashiro T."/>
            <person name="Shiraishi A."/>
            <person name="Satake H."/>
            <person name="Nakayama K."/>
        </authorList>
    </citation>
    <scope>NUCLEOTIDE SEQUENCE</scope>
</reference>